<dbReference type="SUPFAM" id="SSF111369">
    <property type="entry name" value="HlyD-like secretion proteins"/>
    <property type="match status" value="1"/>
</dbReference>
<dbReference type="PANTHER" id="PTHR32347">
    <property type="entry name" value="EFFLUX SYSTEM COMPONENT YKNX-RELATED"/>
    <property type="match status" value="1"/>
</dbReference>
<dbReference type="OrthoDB" id="556614at2"/>
<reference evidence="5 6" key="1">
    <citation type="submission" date="2017-11" db="EMBL/GenBank/DDBJ databases">
        <title>Complete genome of a free-living desiccation-tolerant cyanobacterium and its photosynthetic adaptation to extreme terrestrial habitat.</title>
        <authorList>
            <person name="Shang J."/>
        </authorList>
    </citation>
    <scope>NUCLEOTIDE SEQUENCE [LARGE SCALE GENOMIC DNA]</scope>
    <source>
        <strain evidence="5 6">CCNUN1</strain>
    </source>
</reference>
<dbReference type="InterPro" id="IPR014315">
    <property type="entry name" value="ABC_heterocyst_DevB"/>
</dbReference>
<protein>
    <submittedName>
        <fullName evidence="5">ABC.CD.TX, HlyD family secretion protein</fullName>
    </submittedName>
</protein>
<dbReference type="InterPro" id="IPR050465">
    <property type="entry name" value="UPF0194_transport"/>
</dbReference>
<feature type="coiled-coil region" evidence="3">
    <location>
        <begin position="110"/>
        <end position="140"/>
    </location>
</feature>
<feature type="transmembrane region" description="Helical" evidence="4">
    <location>
        <begin position="20"/>
        <end position="41"/>
    </location>
</feature>
<dbReference type="Gene3D" id="2.40.30.170">
    <property type="match status" value="1"/>
</dbReference>
<evidence type="ECO:0000256" key="2">
    <source>
        <dbReference type="ARBA" id="ARBA00023054"/>
    </source>
</evidence>
<keyword evidence="6" id="KW-1185">Reference proteome</keyword>
<sequence>MAVNKESRLFTKPVGRSQVILAASLTLAAGLIAFYSLIPFWSKPKVVTPATNPPKAVAPVKLAVTALGRLEPEGEVTSLTAPASNNGVRVERLLVKEGDTVKARQVLAYLENYGRSRTALQQALDQLQVAKAKLAQVKSGAKTGDIEAQKAAIARLEPQYKGDVATQQATIDRIQAEVDNAQAENNRYQQLYRQGAIAASVADTKALQLKTTQQQLTEAQATLKRTQDTFQEQRKQAQAQLTSISEVRTVDVQVAQTEVNSATTSVQQAKADLDLSYIKSPINGKILKIHAKTGEVISSSRGFAEIGKTSQMYVIAEVYQTDVQKVRVGQKATITSTAFTGTIKGTVKEIGWQVDKQNIFSLNPGSDTDRRIIEVKISIDSPADSQKVARFTNLQVDVAIHI</sequence>
<evidence type="ECO:0000256" key="4">
    <source>
        <dbReference type="SAM" id="Phobius"/>
    </source>
</evidence>
<organism evidence="5 6">
    <name type="scientific">Nostoc flagelliforme CCNUN1</name>
    <dbReference type="NCBI Taxonomy" id="2038116"/>
    <lineage>
        <taxon>Bacteria</taxon>
        <taxon>Bacillati</taxon>
        <taxon>Cyanobacteriota</taxon>
        <taxon>Cyanophyceae</taxon>
        <taxon>Nostocales</taxon>
        <taxon>Nostocaceae</taxon>
        <taxon>Nostoc</taxon>
    </lineage>
</organism>
<dbReference type="PANTHER" id="PTHR32347:SF27">
    <property type="entry name" value="RND EFFLUX PUMP MEMBRANE FUSION PROTEIN BARREL-SANDWICH DOMAIN-CONTAINING PROTEIN"/>
    <property type="match status" value="1"/>
</dbReference>
<keyword evidence="4" id="KW-0812">Transmembrane</keyword>
<comment type="subcellular location">
    <subcellularLocation>
        <location evidence="1">Cell envelope</location>
    </subcellularLocation>
</comment>
<dbReference type="NCBIfam" id="TIGR02971">
    <property type="entry name" value="heterocyst_DevB"/>
    <property type="match status" value="1"/>
</dbReference>
<dbReference type="KEGG" id="nfl:COO91_05161"/>
<dbReference type="Gene3D" id="2.40.50.100">
    <property type="match status" value="1"/>
</dbReference>
<dbReference type="AlphaFoldDB" id="A0A2K8SUN6"/>
<keyword evidence="4" id="KW-1133">Transmembrane helix</keyword>
<name>A0A2K8SUN6_9NOSO</name>
<feature type="coiled-coil region" evidence="3">
    <location>
        <begin position="164"/>
        <end position="236"/>
    </location>
</feature>
<accession>A0A2K8SUN6</accession>
<evidence type="ECO:0000256" key="3">
    <source>
        <dbReference type="SAM" id="Coils"/>
    </source>
</evidence>
<dbReference type="GO" id="GO:0030313">
    <property type="term" value="C:cell envelope"/>
    <property type="evidence" value="ECO:0007669"/>
    <property type="project" value="UniProtKB-SubCell"/>
</dbReference>
<dbReference type="PRINTS" id="PR01490">
    <property type="entry name" value="RTXTOXIND"/>
</dbReference>
<gene>
    <name evidence="5" type="ORF">COO91_05161</name>
</gene>
<dbReference type="EMBL" id="CP024785">
    <property type="protein sequence ID" value="AUB39169.1"/>
    <property type="molecule type" value="Genomic_DNA"/>
</dbReference>
<evidence type="ECO:0000313" key="5">
    <source>
        <dbReference type="EMBL" id="AUB39169.1"/>
    </source>
</evidence>
<keyword evidence="4" id="KW-0472">Membrane</keyword>
<proteinExistence type="predicted"/>
<dbReference type="RefSeq" id="WP_100900253.1">
    <property type="nucleotide sequence ID" value="NZ_CAWNNC010000001.1"/>
</dbReference>
<keyword evidence="2 3" id="KW-0175">Coiled coil</keyword>
<evidence type="ECO:0000313" key="6">
    <source>
        <dbReference type="Proteomes" id="UP000232003"/>
    </source>
</evidence>
<dbReference type="Proteomes" id="UP000232003">
    <property type="component" value="Chromosome"/>
</dbReference>
<dbReference type="Gene3D" id="1.10.287.470">
    <property type="entry name" value="Helix hairpin bin"/>
    <property type="match status" value="1"/>
</dbReference>
<evidence type="ECO:0000256" key="1">
    <source>
        <dbReference type="ARBA" id="ARBA00004196"/>
    </source>
</evidence>